<comment type="caution">
    <text evidence="1">The sequence shown here is derived from an EMBL/GenBank/DDBJ whole genome shotgun (WGS) entry which is preliminary data.</text>
</comment>
<dbReference type="EMBL" id="BTSX01000004">
    <property type="protein sequence ID" value="GMS95018.1"/>
    <property type="molecule type" value="Genomic_DNA"/>
</dbReference>
<dbReference type="Proteomes" id="UP001432027">
    <property type="component" value="Unassembled WGS sequence"/>
</dbReference>
<sequence>QAVFVICALPVVVILIYLLPKIALHDNCSIISHGSFIVCDLVSGRYIPITNSDPAVQVQ</sequence>
<evidence type="ECO:0000313" key="2">
    <source>
        <dbReference type="Proteomes" id="UP001432027"/>
    </source>
</evidence>
<gene>
    <name evidence="1" type="ORF">PENTCL1PPCAC_17193</name>
</gene>
<keyword evidence="2" id="KW-1185">Reference proteome</keyword>
<accession>A0AAV5TL85</accession>
<evidence type="ECO:0000313" key="1">
    <source>
        <dbReference type="EMBL" id="GMS95018.1"/>
    </source>
</evidence>
<name>A0AAV5TL85_9BILA</name>
<protein>
    <submittedName>
        <fullName evidence="1">Uncharacterized protein</fullName>
    </submittedName>
</protein>
<reference evidence="1" key="1">
    <citation type="submission" date="2023-10" db="EMBL/GenBank/DDBJ databases">
        <title>Genome assembly of Pristionchus species.</title>
        <authorList>
            <person name="Yoshida K."/>
            <person name="Sommer R.J."/>
        </authorList>
    </citation>
    <scope>NUCLEOTIDE SEQUENCE</scope>
    <source>
        <strain evidence="1">RS0144</strain>
    </source>
</reference>
<dbReference type="AlphaFoldDB" id="A0AAV5TL85"/>
<feature type="non-terminal residue" evidence="1">
    <location>
        <position position="1"/>
    </location>
</feature>
<organism evidence="1 2">
    <name type="scientific">Pristionchus entomophagus</name>
    <dbReference type="NCBI Taxonomy" id="358040"/>
    <lineage>
        <taxon>Eukaryota</taxon>
        <taxon>Metazoa</taxon>
        <taxon>Ecdysozoa</taxon>
        <taxon>Nematoda</taxon>
        <taxon>Chromadorea</taxon>
        <taxon>Rhabditida</taxon>
        <taxon>Rhabditina</taxon>
        <taxon>Diplogasteromorpha</taxon>
        <taxon>Diplogasteroidea</taxon>
        <taxon>Neodiplogasteridae</taxon>
        <taxon>Pristionchus</taxon>
    </lineage>
</organism>
<proteinExistence type="predicted"/>